<dbReference type="CDD" id="cd02440">
    <property type="entry name" value="AdoMet_MTases"/>
    <property type="match status" value="1"/>
</dbReference>
<sequence>MDEPLKTFYRQVQDYDWVEVADRLLAPEALFHRQRGRAAVRMIRRYGQEPFVDIGCGTGLISRHLPPGSVGVDINPRNIERLARHAPHVQGVVAEAEALPFPDGSFRTAVCTEVIEHFPDPGPLIREIHRLLSPGGLLIGSTPRRSPIWRFRWMSFTCRRQEKEPFHREYSRAELSALFVGWEPITLSQSALGSSWSFVIKRI</sequence>
<name>A0A1F7U4P2_9BACT</name>
<dbReference type="GO" id="GO:0008757">
    <property type="term" value="F:S-adenosylmethionine-dependent methyltransferase activity"/>
    <property type="evidence" value="ECO:0007669"/>
    <property type="project" value="InterPro"/>
</dbReference>
<dbReference type="PANTHER" id="PTHR43591:SF24">
    <property type="entry name" value="2-METHOXY-6-POLYPRENYL-1,4-BENZOQUINOL METHYLASE, MITOCHONDRIAL"/>
    <property type="match status" value="1"/>
</dbReference>
<dbReference type="EMBL" id="MGDZ01000038">
    <property type="protein sequence ID" value="OGL73243.1"/>
    <property type="molecule type" value="Genomic_DNA"/>
</dbReference>
<comment type="caution">
    <text evidence="2">The sequence shown here is derived from an EMBL/GenBank/DDBJ whole genome shotgun (WGS) entry which is preliminary data.</text>
</comment>
<feature type="domain" description="Methyltransferase type 11" evidence="1">
    <location>
        <begin position="52"/>
        <end position="139"/>
    </location>
</feature>
<evidence type="ECO:0000313" key="2">
    <source>
        <dbReference type="EMBL" id="OGL73243.1"/>
    </source>
</evidence>
<dbReference type="Gene3D" id="3.40.50.150">
    <property type="entry name" value="Vaccinia Virus protein VP39"/>
    <property type="match status" value="1"/>
</dbReference>
<dbReference type="Proteomes" id="UP000176303">
    <property type="component" value="Unassembled WGS sequence"/>
</dbReference>
<dbReference type="AlphaFoldDB" id="A0A1F7U4P2"/>
<protein>
    <recommendedName>
        <fullName evidence="1">Methyltransferase type 11 domain-containing protein</fullName>
    </recommendedName>
</protein>
<reference evidence="2 3" key="1">
    <citation type="journal article" date="2016" name="Nat. Commun.">
        <title>Thousands of microbial genomes shed light on interconnected biogeochemical processes in an aquifer system.</title>
        <authorList>
            <person name="Anantharaman K."/>
            <person name="Brown C.T."/>
            <person name="Hug L.A."/>
            <person name="Sharon I."/>
            <person name="Castelle C.J."/>
            <person name="Probst A.J."/>
            <person name="Thomas B.C."/>
            <person name="Singh A."/>
            <person name="Wilkins M.J."/>
            <person name="Karaoz U."/>
            <person name="Brodie E.L."/>
            <person name="Williams K.H."/>
            <person name="Hubbard S.S."/>
            <person name="Banfield J.F."/>
        </authorList>
    </citation>
    <scope>NUCLEOTIDE SEQUENCE [LARGE SCALE GENOMIC DNA]</scope>
</reference>
<organism evidence="2 3">
    <name type="scientific">Candidatus Uhrbacteria bacterium RIFCSPHIGHO2_02_FULL_57_19</name>
    <dbReference type="NCBI Taxonomy" id="1802391"/>
    <lineage>
        <taxon>Bacteria</taxon>
        <taxon>Candidatus Uhriibacteriota</taxon>
    </lineage>
</organism>
<accession>A0A1F7U4P2</accession>
<dbReference type="Pfam" id="PF08241">
    <property type="entry name" value="Methyltransf_11"/>
    <property type="match status" value="1"/>
</dbReference>
<dbReference type="STRING" id="1802391.A3D72_04410"/>
<evidence type="ECO:0000259" key="1">
    <source>
        <dbReference type="Pfam" id="PF08241"/>
    </source>
</evidence>
<evidence type="ECO:0000313" key="3">
    <source>
        <dbReference type="Proteomes" id="UP000176303"/>
    </source>
</evidence>
<gene>
    <name evidence="2" type="ORF">A3D72_04410</name>
</gene>
<proteinExistence type="predicted"/>
<dbReference type="PANTHER" id="PTHR43591">
    <property type="entry name" value="METHYLTRANSFERASE"/>
    <property type="match status" value="1"/>
</dbReference>
<dbReference type="SUPFAM" id="SSF53335">
    <property type="entry name" value="S-adenosyl-L-methionine-dependent methyltransferases"/>
    <property type="match status" value="1"/>
</dbReference>
<dbReference type="InterPro" id="IPR013216">
    <property type="entry name" value="Methyltransf_11"/>
</dbReference>
<dbReference type="InterPro" id="IPR029063">
    <property type="entry name" value="SAM-dependent_MTases_sf"/>
</dbReference>